<dbReference type="EMBL" id="AEVG01000103">
    <property type="protein sequence ID" value="EFX91469.1"/>
    <property type="molecule type" value="Genomic_DNA"/>
</dbReference>
<organism evidence="1 2">
    <name type="scientific">Actinobacillus ureae ATCC 25976</name>
    <dbReference type="NCBI Taxonomy" id="887324"/>
    <lineage>
        <taxon>Bacteria</taxon>
        <taxon>Pseudomonadati</taxon>
        <taxon>Pseudomonadota</taxon>
        <taxon>Gammaproteobacteria</taxon>
        <taxon>Pasteurellales</taxon>
        <taxon>Pasteurellaceae</taxon>
        <taxon>Actinobacillus</taxon>
    </lineage>
</organism>
<name>E8KI19_9PAST</name>
<sequence length="72" mass="8353">MLSLHDKIMTKEILLKPKNKKCELIQEISACLLKKLIFLKIYVDNWISFSNFMNNFSYPTPLTNQNVCSSIG</sequence>
<comment type="caution">
    <text evidence="1">The sequence shown here is derived from an EMBL/GenBank/DDBJ whole genome shotgun (WGS) entry which is preliminary data.</text>
</comment>
<gene>
    <name evidence="1" type="ORF">HMPREF0027_1486</name>
</gene>
<reference evidence="1 2" key="1">
    <citation type="submission" date="2011-01" db="EMBL/GenBank/DDBJ databases">
        <authorList>
            <person name="Muzny D."/>
            <person name="Qin X."/>
            <person name="Deng J."/>
            <person name="Jiang H."/>
            <person name="Liu Y."/>
            <person name="Qu J."/>
            <person name="Song X.-Z."/>
            <person name="Zhang L."/>
            <person name="Thornton R."/>
            <person name="Coyle M."/>
            <person name="Francisco L."/>
            <person name="Jackson L."/>
            <person name="Javaid M."/>
            <person name="Korchina V."/>
            <person name="Kovar C."/>
            <person name="Mata R."/>
            <person name="Mathew T."/>
            <person name="Ngo R."/>
            <person name="Nguyen L."/>
            <person name="Nguyen N."/>
            <person name="Okwuonu G."/>
            <person name="Ongeri F."/>
            <person name="Pham C."/>
            <person name="Simmons D."/>
            <person name="Wilczek-Boney K."/>
            <person name="Hale W."/>
            <person name="Jakkamsetti A."/>
            <person name="Pham P."/>
            <person name="Ruth R."/>
            <person name="San Lucas F."/>
            <person name="Warren J."/>
            <person name="Zhang J."/>
            <person name="Zhao Z."/>
            <person name="Zhou C."/>
            <person name="Zhu D."/>
            <person name="Lee S."/>
            <person name="Bess C."/>
            <person name="Blankenburg K."/>
            <person name="Forbes L."/>
            <person name="Fu Q."/>
            <person name="Gubbala S."/>
            <person name="Hirani K."/>
            <person name="Jayaseelan J.C."/>
            <person name="Lara F."/>
            <person name="Munidasa M."/>
            <person name="Palculict T."/>
            <person name="Patil S."/>
            <person name="Pu L.-L."/>
            <person name="Saada N."/>
            <person name="Tang L."/>
            <person name="Weissenberger G."/>
            <person name="Zhu Y."/>
            <person name="Hemphill L."/>
            <person name="Shang Y."/>
            <person name="Youmans B."/>
            <person name="Ayvaz T."/>
            <person name="Ross M."/>
            <person name="Santibanez J."/>
            <person name="Aqrawi P."/>
            <person name="Gross S."/>
            <person name="Joshi V."/>
            <person name="Fowler G."/>
            <person name="Nazareth L."/>
            <person name="Reid J."/>
            <person name="Worley K."/>
            <person name="Petrosino J."/>
            <person name="Highlander S."/>
            <person name="Gibbs R."/>
        </authorList>
    </citation>
    <scope>NUCLEOTIDE SEQUENCE [LARGE SCALE GENOMIC DNA]</scope>
    <source>
        <strain evidence="1 2">ATCC 25976</strain>
    </source>
</reference>
<dbReference type="HOGENOM" id="CLU_2713318_0_0_6"/>
<proteinExistence type="predicted"/>
<evidence type="ECO:0000313" key="1">
    <source>
        <dbReference type="EMBL" id="EFX91469.1"/>
    </source>
</evidence>
<evidence type="ECO:0000313" key="2">
    <source>
        <dbReference type="Proteomes" id="UP000005467"/>
    </source>
</evidence>
<accession>E8KI19</accession>
<protein>
    <submittedName>
        <fullName evidence="1">Uncharacterized protein</fullName>
    </submittedName>
</protein>
<keyword evidence="2" id="KW-1185">Reference proteome</keyword>
<dbReference type="Proteomes" id="UP000005467">
    <property type="component" value="Unassembled WGS sequence"/>
</dbReference>
<dbReference type="AlphaFoldDB" id="E8KI19"/>